<proteinExistence type="predicted"/>
<accession>A0A0G0W9V6</accession>
<dbReference type="EMBL" id="LCBL01000001">
    <property type="protein sequence ID" value="KKS09789.1"/>
    <property type="molecule type" value="Genomic_DNA"/>
</dbReference>
<sequence>MIGYILVAIVAFVLLAAAVYRLWLQLTERTWEVTLLDWESGYSYGLNPAHLTISRRKRLTEAKAIKLKEKLQKKYPTPRYEIRLRSSS</sequence>
<gene>
    <name evidence="1" type="ORF">UU65_C0001G0194</name>
</gene>
<name>A0A0G0W9V6_UNCC2</name>
<reference evidence="1 2" key="1">
    <citation type="journal article" date="2015" name="Nature">
        <title>rRNA introns, odd ribosomes, and small enigmatic genomes across a large radiation of phyla.</title>
        <authorList>
            <person name="Brown C.T."/>
            <person name="Hug L.A."/>
            <person name="Thomas B.C."/>
            <person name="Sharon I."/>
            <person name="Castelle C.J."/>
            <person name="Singh A."/>
            <person name="Wilkins M.J."/>
            <person name="Williams K.H."/>
            <person name="Banfield J.F."/>
        </authorList>
    </citation>
    <scope>NUCLEOTIDE SEQUENCE [LARGE SCALE GENOMIC DNA]</scope>
</reference>
<comment type="caution">
    <text evidence="1">The sequence shown here is derived from an EMBL/GenBank/DDBJ whole genome shotgun (WGS) entry which is preliminary data.</text>
</comment>
<evidence type="ECO:0000313" key="2">
    <source>
        <dbReference type="Proteomes" id="UP000033869"/>
    </source>
</evidence>
<protein>
    <submittedName>
        <fullName evidence="1">Uncharacterized protein</fullName>
    </submittedName>
</protein>
<dbReference type="AlphaFoldDB" id="A0A0G0W9V6"/>
<evidence type="ECO:0000313" key="1">
    <source>
        <dbReference type="EMBL" id="KKS09789.1"/>
    </source>
</evidence>
<organism evidence="1 2">
    <name type="scientific">candidate division CPR2 bacterium GW2011_GWC1_41_48</name>
    <dbReference type="NCBI Taxonomy" id="1618344"/>
    <lineage>
        <taxon>Bacteria</taxon>
        <taxon>Bacteria division CPR2</taxon>
    </lineage>
</organism>
<dbReference type="Proteomes" id="UP000033869">
    <property type="component" value="Unassembled WGS sequence"/>
</dbReference>